<dbReference type="EMBL" id="JAQQWN010000006">
    <property type="protein sequence ID" value="KAK8081028.1"/>
    <property type="molecule type" value="Genomic_DNA"/>
</dbReference>
<sequence>MASVNEEVHYTVGEFKDGAELIPDGIVVYRPEFASWRCPEAEQMKILFCFAPEQVIKLFLGRHWKGLLVGAGRPFFGIVTGIQLREYGSQARMLLAV</sequence>
<dbReference type="Proteomes" id="UP001433268">
    <property type="component" value="Unassembled WGS sequence"/>
</dbReference>
<accession>A0ABR1WBY8</accession>
<reference evidence="1 2" key="1">
    <citation type="submission" date="2023-01" db="EMBL/GenBank/DDBJ databases">
        <title>Analysis of 21 Apiospora genomes using comparative genomics revels a genus with tremendous synthesis potential of carbohydrate active enzymes and secondary metabolites.</title>
        <authorList>
            <person name="Sorensen T."/>
        </authorList>
    </citation>
    <scope>NUCLEOTIDE SEQUENCE [LARGE SCALE GENOMIC DNA]</scope>
    <source>
        <strain evidence="1 2">CBS 114990</strain>
    </source>
</reference>
<evidence type="ECO:0000313" key="1">
    <source>
        <dbReference type="EMBL" id="KAK8081028.1"/>
    </source>
</evidence>
<comment type="caution">
    <text evidence="1">The sequence shown here is derived from an EMBL/GenBank/DDBJ whole genome shotgun (WGS) entry which is preliminary data.</text>
</comment>
<gene>
    <name evidence="1" type="ORF">PG997_008846</name>
</gene>
<dbReference type="GeneID" id="92046221"/>
<name>A0ABR1WBY8_9PEZI</name>
<dbReference type="RefSeq" id="XP_066668503.1">
    <property type="nucleotide sequence ID" value="XM_066813161.1"/>
</dbReference>
<proteinExistence type="predicted"/>
<evidence type="ECO:0000313" key="2">
    <source>
        <dbReference type="Proteomes" id="UP001433268"/>
    </source>
</evidence>
<keyword evidence="2" id="KW-1185">Reference proteome</keyword>
<organism evidence="1 2">
    <name type="scientific">Apiospora hydei</name>
    <dbReference type="NCBI Taxonomy" id="1337664"/>
    <lineage>
        <taxon>Eukaryota</taxon>
        <taxon>Fungi</taxon>
        <taxon>Dikarya</taxon>
        <taxon>Ascomycota</taxon>
        <taxon>Pezizomycotina</taxon>
        <taxon>Sordariomycetes</taxon>
        <taxon>Xylariomycetidae</taxon>
        <taxon>Amphisphaeriales</taxon>
        <taxon>Apiosporaceae</taxon>
        <taxon>Apiospora</taxon>
    </lineage>
</organism>
<protein>
    <submittedName>
        <fullName evidence="1">Uncharacterized protein</fullName>
    </submittedName>
</protein>